<feature type="domain" description="HTH gntR-type" evidence="4">
    <location>
        <begin position="8"/>
        <end position="76"/>
    </location>
</feature>
<evidence type="ECO:0000313" key="5">
    <source>
        <dbReference type="EMBL" id="MFC5647592.1"/>
    </source>
</evidence>
<dbReference type="SUPFAM" id="SSF53822">
    <property type="entry name" value="Periplasmic binding protein-like I"/>
    <property type="match status" value="1"/>
</dbReference>
<dbReference type="PROSITE" id="PS50949">
    <property type="entry name" value="HTH_GNTR"/>
    <property type="match status" value="1"/>
</dbReference>
<reference evidence="6" key="1">
    <citation type="journal article" date="2019" name="Int. J. Syst. Evol. Microbiol.">
        <title>The Global Catalogue of Microorganisms (GCM) 10K type strain sequencing project: providing services to taxonomists for standard genome sequencing and annotation.</title>
        <authorList>
            <consortium name="The Broad Institute Genomics Platform"/>
            <consortium name="The Broad Institute Genome Sequencing Center for Infectious Disease"/>
            <person name="Wu L."/>
            <person name="Ma J."/>
        </authorList>
    </citation>
    <scope>NUCLEOTIDE SEQUENCE [LARGE SCALE GENOMIC DNA]</scope>
    <source>
        <strain evidence="6">CGMCC 1.3240</strain>
    </source>
</reference>
<dbReference type="Gene3D" id="3.40.50.2300">
    <property type="match status" value="2"/>
</dbReference>
<keyword evidence="6" id="KW-1185">Reference proteome</keyword>
<comment type="caution">
    <text evidence="5">The sequence shown here is derived from an EMBL/GenBank/DDBJ whole genome shotgun (WGS) entry which is preliminary data.</text>
</comment>
<dbReference type="RefSeq" id="WP_379186033.1">
    <property type="nucleotide sequence ID" value="NZ_JBHSOW010000002.1"/>
</dbReference>
<proteinExistence type="predicted"/>
<name>A0ABW0VNZ3_9BACL</name>
<dbReference type="PRINTS" id="PR00035">
    <property type="entry name" value="HTHGNTR"/>
</dbReference>
<evidence type="ECO:0000313" key="6">
    <source>
        <dbReference type="Proteomes" id="UP001596047"/>
    </source>
</evidence>
<dbReference type="InterPro" id="IPR046335">
    <property type="entry name" value="LacI/GalR-like_sensor"/>
</dbReference>
<dbReference type="Pfam" id="PF13377">
    <property type="entry name" value="Peripla_BP_3"/>
    <property type="match status" value="1"/>
</dbReference>
<dbReference type="Proteomes" id="UP001596047">
    <property type="component" value="Unassembled WGS sequence"/>
</dbReference>
<dbReference type="CDD" id="cd07377">
    <property type="entry name" value="WHTH_GntR"/>
    <property type="match status" value="1"/>
</dbReference>
<organism evidence="5 6">
    <name type="scientific">Paenibacillus solisilvae</name>
    <dbReference type="NCBI Taxonomy" id="2486751"/>
    <lineage>
        <taxon>Bacteria</taxon>
        <taxon>Bacillati</taxon>
        <taxon>Bacillota</taxon>
        <taxon>Bacilli</taxon>
        <taxon>Bacillales</taxon>
        <taxon>Paenibacillaceae</taxon>
        <taxon>Paenibacillus</taxon>
    </lineage>
</organism>
<keyword evidence="1" id="KW-0805">Transcription regulation</keyword>
<dbReference type="PANTHER" id="PTHR30146:SF109">
    <property type="entry name" value="HTH-TYPE TRANSCRIPTIONAL REGULATOR GALS"/>
    <property type="match status" value="1"/>
</dbReference>
<dbReference type="Pfam" id="PF00392">
    <property type="entry name" value="GntR"/>
    <property type="match status" value="1"/>
</dbReference>
<evidence type="ECO:0000259" key="4">
    <source>
        <dbReference type="PROSITE" id="PS50949"/>
    </source>
</evidence>
<dbReference type="Gene3D" id="1.10.10.10">
    <property type="entry name" value="Winged helix-like DNA-binding domain superfamily/Winged helix DNA-binding domain"/>
    <property type="match status" value="1"/>
</dbReference>
<evidence type="ECO:0000256" key="2">
    <source>
        <dbReference type="ARBA" id="ARBA00023125"/>
    </source>
</evidence>
<keyword evidence="3" id="KW-0804">Transcription</keyword>
<dbReference type="CDD" id="cd06267">
    <property type="entry name" value="PBP1_LacI_sugar_binding-like"/>
    <property type="match status" value="1"/>
</dbReference>
<dbReference type="SUPFAM" id="SSF46785">
    <property type="entry name" value="Winged helix' DNA-binding domain"/>
    <property type="match status" value="1"/>
</dbReference>
<dbReference type="EMBL" id="JBHSOW010000002">
    <property type="protein sequence ID" value="MFC5647592.1"/>
    <property type="molecule type" value="Genomic_DNA"/>
</dbReference>
<dbReference type="InterPro" id="IPR036390">
    <property type="entry name" value="WH_DNA-bd_sf"/>
</dbReference>
<dbReference type="InterPro" id="IPR028082">
    <property type="entry name" value="Peripla_BP_I"/>
</dbReference>
<dbReference type="SMART" id="SM00345">
    <property type="entry name" value="HTH_GNTR"/>
    <property type="match status" value="1"/>
</dbReference>
<evidence type="ECO:0000256" key="3">
    <source>
        <dbReference type="ARBA" id="ARBA00023163"/>
    </source>
</evidence>
<accession>A0ABW0VNZ3</accession>
<dbReference type="InterPro" id="IPR000524">
    <property type="entry name" value="Tscrpt_reg_HTH_GntR"/>
</dbReference>
<evidence type="ECO:0000256" key="1">
    <source>
        <dbReference type="ARBA" id="ARBA00023015"/>
    </source>
</evidence>
<sequence>MDKSVKRVPLYKQIEQYLLDQIRLNNWQPNHKLPSETELAEKFNVSRLTIKKAMQNLMEEGLLYRIQGKGTFLSSNLSGEPIAYSMDYSDSDKQSVAFITPLAKTIRSLHLINGIEEELSKRGYHMIFCKTFNSKQLEKQMIQEVIRKGVSGIIIYPVEGETYNEKILELTINQFPLVIVDRYLQGLDTNYVCADNVQGAYDATNHLIERGHTKIGIISTHSQGTSSIKDRLTGYEKALAEHNIPIEHRLRILHFHVDQVNQIIYNGIISEYIKEELRLFLRQNPDMTAVFAVNSAIGLSVMETAIEIGLRIPEDLSVIFFDDYEYSGYSKIPPTYVNQHEYEIGTESAKLIISVIENPDQERQKVIIPTELVVRKSTANHF</sequence>
<protein>
    <submittedName>
        <fullName evidence="5">GntR family transcriptional regulator</fullName>
    </submittedName>
</protein>
<dbReference type="InterPro" id="IPR036388">
    <property type="entry name" value="WH-like_DNA-bd_sf"/>
</dbReference>
<dbReference type="PANTHER" id="PTHR30146">
    <property type="entry name" value="LACI-RELATED TRANSCRIPTIONAL REPRESSOR"/>
    <property type="match status" value="1"/>
</dbReference>
<gene>
    <name evidence="5" type="ORF">ACFPYJ_00315</name>
</gene>
<keyword evidence="2" id="KW-0238">DNA-binding</keyword>